<sequence>MNSRELIKLLKAHGWELARTRGSHHQFKHPDHGHTVTVPHPKKDLGAGIVKAIKRQAGIED</sequence>
<dbReference type="Pfam" id="PF07927">
    <property type="entry name" value="HicA_toxin"/>
    <property type="match status" value="1"/>
</dbReference>
<dbReference type="SUPFAM" id="SSF54786">
    <property type="entry name" value="YcfA/nrd intein domain"/>
    <property type="match status" value="1"/>
</dbReference>
<evidence type="ECO:0000256" key="5">
    <source>
        <dbReference type="ARBA" id="ARBA00022801"/>
    </source>
</evidence>
<comment type="similarity">
    <text evidence="1">Belongs to the HicA mRNA interferase family.</text>
</comment>
<evidence type="ECO:0000256" key="3">
    <source>
        <dbReference type="ARBA" id="ARBA00022722"/>
    </source>
</evidence>
<dbReference type="EMBL" id="CP091244">
    <property type="protein sequence ID" value="UJS23376.1"/>
    <property type="molecule type" value="Genomic_DNA"/>
</dbReference>
<keyword evidence="7" id="KW-0346">Stress response</keyword>
<protein>
    <submittedName>
        <fullName evidence="8">Type II toxin-antitoxin system HicA family toxin</fullName>
    </submittedName>
</protein>
<dbReference type="InterPro" id="IPR012933">
    <property type="entry name" value="HicA_mRNA_interferase"/>
</dbReference>
<evidence type="ECO:0000256" key="7">
    <source>
        <dbReference type="ARBA" id="ARBA00023016"/>
    </source>
</evidence>
<keyword evidence="4" id="KW-0255">Endonuclease</keyword>
<dbReference type="InterPro" id="IPR038570">
    <property type="entry name" value="HicA_sf"/>
</dbReference>
<evidence type="ECO:0000313" key="8">
    <source>
        <dbReference type="EMBL" id="UJS23376.1"/>
    </source>
</evidence>
<keyword evidence="2" id="KW-1277">Toxin-antitoxin system</keyword>
<evidence type="ECO:0000256" key="1">
    <source>
        <dbReference type="ARBA" id="ARBA00006620"/>
    </source>
</evidence>
<proteinExistence type="inferred from homology"/>
<keyword evidence="9" id="KW-1185">Reference proteome</keyword>
<evidence type="ECO:0000256" key="6">
    <source>
        <dbReference type="ARBA" id="ARBA00022884"/>
    </source>
</evidence>
<evidence type="ECO:0000256" key="4">
    <source>
        <dbReference type="ARBA" id="ARBA00022759"/>
    </source>
</evidence>
<evidence type="ECO:0000313" key="9">
    <source>
        <dbReference type="Proteomes" id="UP001054801"/>
    </source>
</evidence>
<dbReference type="RefSeq" id="WP_236497449.1">
    <property type="nucleotide sequence ID" value="NZ_CP091244.1"/>
</dbReference>
<gene>
    <name evidence="8" type="ORF">L2Y54_15695</name>
</gene>
<accession>A0ABY3SV44</accession>
<keyword evidence="5" id="KW-0378">Hydrolase</keyword>
<dbReference type="Proteomes" id="UP001054801">
    <property type="component" value="Chromosome"/>
</dbReference>
<dbReference type="Gene3D" id="3.30.920.30">
    <property type="entry name" value="Hypothetical protein"/>
    <property type="match status" value="1"/>
</dbReference>
<name>A0ABY3SV44_9GAMM</name>
<reference evidence="8" key="1">
    <citation type="journal article" date="2022" name="Microorganisms">
        <title>Two New Species of Filamentous Sulfur Bacteria of the Genus Thiothrix, Thiothrix winogradskyi sp. nov. and 'Candidatus Thiothrix sulfatifontis' sp. nov.</title>
        <authorList>
            <person name="Ravin N.V."/>
            <person name="Rossetti S."/>
            <person name="Beletsky A.V."/>
            <person name="Kadnikov V.V."/>
            <person name="Rudenko T.S."/>
            <person name="Smolyakov D.D."/>
            <person name="Moskvitina M.I."/>
            <person name="Gureeva M.V."/>
            <person name="Mardanov A.V."/>
            <person name="Grabovich M.Y."/>
        </authorList>
    </citation>
    <scope>NUCLEOTIDE SEQUENCE</scope>
    <source>
        <strain evidence="8">CT3</strain>
    </source>
</reference>
<evidence type="ECO:0000256" key="2">
    <source>
        <dbReference type="ARBA" id="ARBA00022649"/>
    </source>
</evidence>
<organism evidence="8 9">
    <name type="scientific">Thiothrix winogradskyi</name>
    <dbReference type="NCBI Taxonomy" id="96472"/>
    <lineage>
        <taxon>Bacteria</taxon>
        <taxon>Pseudomonadati</taxon>
        <taxon>Pseudomonadota</taxon>
        <taxon>Gammaproteobacteria</taxon>
        <taxon>Thiotrichales</taxon>
        <taxon>Thiotrichaceae</taxon>
        <taxon>Thiothrix</taxon>
    </lineage>
</organism>
<keyword evidence="3" id="KW-0540">Nuclease</keyword>
<dbReference type="PANTHER" id="PTHR34873:SF3">
    <property type="entry name" value="ADDICTION MODULE TOXIN, HICA FAMILY"/>
    <property type="match status" value="1"/>
</dbReference>
<keyword evidence="6" id="KW-0694">RNA-binding</keyword>
<dbReference type="PANTHER" id="PTHR34873">
    <property type="entry name" value="SSR1766 PROTEIN"/>
    <property type="match status" value="1"/>
</dbReference>